<keyword evidence="2" id="KW-1133">Transmembrane helix</keyword>
<evidence type="ECO:0000313" key="3">
    <source>
        <dbReference type="EMBL" id="EGX89376.1"/>
    </source>
</evidence>
<name>G3JQC5_CORMM</name>
<organism evidence="3 4">
    <name type="scientific">Cordyceps militaris (strain CM01)</name>
    <name type="common">Caterpillar fungus</name>
    <dbReference type="NCBI Taxonomy" id="983644"/>
    <lineage>
        <taxon>Eukaryota</taxon>
        <taxon>Fungi</taxon>
        <taxon>Dikarya</taxon>
        <taxon>Ascomycota</taxon>
        <taxon>Pezizomycotina</taxon>
        <taxon>Sordariomycetes</taxon>
        <taxon>Hypocreomycetidae</taxon>
        <taxon>Hypocreales</taxon>
        <taxon>Cordycipitaceae</taxon>
        <taxon>Cordyceps</taxon>
    </lineage>
</organism>
<dbReference type="KEGG" id="cmt:CCM_07627"/>
<feature type="transmembrane region" description="Helical" evidence="2">
    <location>
        <begin position="227"/>
        <end position="250"/>
    </location>
</feature>
<feature type="compositionally biased region" description="Polar residues" evidence="1">
    <location>
        <begin position="300"/>
        <end position="310"/>
    </location>
</feature>
<dbReference type="GeneID" id="18169638"/>
<dbReference type="InParanoid" id="G3JQC5"/>
<dbReference type="RefSeq" id="XP_006672831.1">
    <property type="nucleotide sequence ID" value="XM_006672768.1"/>
</dbReference>
<dbReference type="OMA" id="NMYGTPT"/>
<accession>G3JQC5</accession>
<dbReference type="OrthoDB" id="4848821at2759"/>
<evidence type="ECO:0008006" key="5">
    <source>
        <dbReference type="Google" id="ProtNLM"/>
    </source>
</evidence>
<dbReference type="HOGENOM" id="CLU_075849_0_0_1"/>
<reference evidence="3 4" key="1">
    <citation type="journal article" date="2011" name="Genome Biol.">
        <title>Genome sequence of the insect pathogenic fungus Cordyceps militaris, a valued traditional Chinese medicine.</title>
        <authorList>
            <person name="Zheng P."/>
            <person name="Xia Y."/>
            <person name="Xiao G."/>
            <person name="Xiong C."/>
            <person name="Hu X."/>
            <person name="Zhang S."/>
            <person name="Zheng H."/>
            <person name="Huang Y."/>
            <person name="Zhou Y."/>
            <person name="Wang S."/>
            <person name="Zhao G.P."/>
            <person name="Liu X."/>
            <person name="St Leger R.J."/>
            <person name="Wang C."/>
        </authorList>
    </citation>
    <scope>NUCLEOTIDE SEQUENCE [LARGE SCALE GENOMIC DNA]</scope>
    <source>
        <strain evidence="3 4">CM01</strain>
    </source>
</reference>
<keyword evidence="2" id="KW-0472">Membrane</keyword>
<evidence type="ECO:0000313" key="4">
    <source>
        <dbReference type="Proteomes" id="UP000001610"/>
    </source>
</evidence>
<keyword evidence="4" id="KW-1185">Reference proteome</keyword>
<dbReference type="VEuPathDB" id="FungiDB:CCM_07627"/>
<keyword evidence="2" id="KW-0812">Transmembrane</keyword>
<gene>
    <name evidence="3" type="ORF">CCM_07627</name>
</gene>
<protein>
    <recommendedName>
        <fullName evidence="5">Carcinoembryonic antigen-related cell adhesion molecule 1</fullName>
    </recommendedName>
</protein>
<dbReference type="eggNOG" id="ENOG502RARA">
    <property type="taxonomic scope" value="Eukaryota"/>
</dbReference>
<dbReference type="AlphaFoldDB" id="G3JQC5"/>
<dbReference type="EMBL" id="JH126404">
    <property type="protein sequence ID" value="EGX89376.1"/>
    <property type="molecule type" value="Genomic_DNA"/>
</dbReference>
<dbReference type="CDD" id="cd12087">
    <property type="entry name" value="TM_EGFR-like"/>
    <property type="match status" value="1"/>
</dbReference>
<evidence type="ECO:0000256" key="1">
    <source>
        <dbReference type="SAM" id="MobiDB-lite"/>
    </source>
</evidence>
<sequence length="318" mass="32532">MSSKSTATKKPTSTSTLPPLHSFPSTWTAPESCFASTNYYRVLYADGGGRFVSNMYGTPTPVFTGNTPSGDCFPPSFTINVPYLTDGSACPAGYTRACATAGSAKAGESAAVSTFTCCPSISVTGNAFSFMCKDNQYGCHATAASGGIVWTGVITDLGVTPATESPVTRTPSTNEGIEAWGIKFLSVAPGSTATSIPTPSQNASDTENQGTQSADSSASHGSLSGGAIAGIVVGSIAGVALLAVGAFLLYRRKKSPGPQYYSPAPGKYPNQPGNDPIYQPSSPSPGPGQMGSSYQPSEMEATSHTQTRPQQAPVELSA</sequence>
<feature type="compositionally biased region" description="Polar residues" evidence="1">
    <location>
        <begin position="191"/>
        <end position="212"/>
    </location>
</feature>
<proteinExistence type="predicted"/>
<dbReference type="PANTHER" id="PTHR16861:SF4">
    <property type="entry name" value="SH3 DOMAIN PROTEIN (AFU_ORTHOLOGUE AFUA_1G13610)"/>
    <property type="match status" value="1"/>
</dbReference>
<feature type="region of interest" description="Disordered" evidence="1">
    <location>
        <begin position="258"/>
        <end position="318"/>
    </location>
</feature>
<feature type="region of interest" description="Disordered" evidence="1">
    <location>
        <begin position="1"/>
        <end position="21"/>
    </location>
</feature>
<dbReference type="Proteomes" id="UP000001610">
    <property type="component" value="Unassembled WGS sequence"/>
</dbReference>
<evidence type="ECO:0000256" key="2">
    <source>
        <dbReference type="SAM" id="Phobius"/>
    </source>
</evidence>
<feature type="region of interest" description="Disordered" evidence="1">
    <location>
        <begin position="191"/>
        <end position="221"/>
    </location>
</feature>
<dbReference type="PANTHER" id="PTHR16861">
    <property type="entry name" value="GLYCOPROTEIN 38"/>
    <property type="match status" value="1"/>
</dbReference>